<dbReference type="Proteomes" id="UP000198406">
    <property type="component" value="Unassembled WGS sequence"/>
</dbReference>
<keyword evidence="1" id="KW-0732">Signal</keyword>
<evidence type="ECO:0000313" key="2">
    <source>
        <dbReference type="EMBL" id="GAX14456.1"/>
    </source>
</evidence>
<dbReference type="InterPro" id="IPR052184">
    <property type="entry name" value="SDR_enzymes"/>
</dbReference>
<dbReference type="OrthoDB" id="5296at2759"/>
<dbReference type="InterPro" id="IPR002347">
    <property type="entry name" value="SDR_fam"/>
</dbReference>
<evidence type="ECO:0000256" key="1">
    <source>
        <dbReference type="SAM" id="SignalP"/>
    </source>
</evidence>
<dbReference type="GO" id="GO:0016616">
    <property type="term" value="F:oxidoreductase activity, acting on the CH-OH group of donors, NAD or NADP as acceptor"/>
    <property type="evidence" value="ECO:0007669"/>
    <property type="project" value="TreeGrafter"/>
</dbReference>
<dbReference type="InterPro" id="IPR036291">
    <property type="entry name" value="NAD(P)-bd_dom_sf"/>
</dbReference>
<dbReference type="EMBL" id="BDSP01000080">
    <property type="protein sequence ID" value="GAX14456.1"/>
    <property type="molecule type" value="Genomic_DNA"/>
</dbReference>
<dbReference type="Pfam" id="PF00106">
    <property type="entry name" value="adh_short"/>
    <property type="match status" value="1"/>
</dbReference>
<organism evidence="2 3">
    <name type="scientific">Fistulifera solaris</name>
    <name type="common">Oleaginous diatom</name>
    <dbReference type="NCBI Taxonomy" id="1519565"/>
    <lineage>
        <taxon>Eukaryota</taxon>
        <taxon>Sar</taxon>
        <taxon>Stramenopiles</taxon>
        <taxon>Ochrophyta</taxon>
        <taxon>Bacillariophyta</taxon>
        <taxon>Bacillariophyceae</taxon>
        <taxon>Bacillariophycidae</taxon>
        <taxon>Naviculales</taxon>
        <taxon>Naviculaceae</taxon>
        <taxon>Fistulifera</taxon>
    </lineage>
</organism>
<protein>
    <submittedName>
        <fullName evidence="2">Uncharacterized protein</fullName>
    </submittedName>
</protein>
<evidence type="ECO:0000313" key="3">
    <source>
        <dbReference type="Proteomes" id="UP000198406"/>
    </source>
</evidence>
<keyword evidence="3" id="KW-1185">Reference proteome</keyword>
<dbReference type="InParanoid" id="A0A1Z5JKL9"/>
<gene>
    <name evidence="2" type="ORF">FisN_11Hh083</name>
</gene>
<dbReference type="Gene3D" id="3.40.50.720">
    <property type="entry name" value="NAD(P)-binding Rossmann-like Domain"/>
    <property type="match status" value="1"/>
</dbReference>
<dbReference type="PANTHER" id="PTHR45458:SF1">
    <property type="entry name" value="SHORT CHAIN DEHYDROGENASE"/>
    <property type="match status" value="1"/>
</dbReference>
<name>A0A1Z5JKL9_FISSO</name>
<feature type="chain" id="PRO_5013165221" evidence="1">
    <location>
        <begin position="19"/>
        <end position="313"/>
    </location>
</feature>
<comment type="caution">
    <text evidence="2">The sequence shown here is derived from an EMBL/GenBank/DDBJ whole genome shotgun (WGS) entry which is preliminary data.</text>
</comment>
<dbReference type="PRINTS" id="PR00081">
    <property type="entry name" value="GDHRDH"/>
</dbReference>
<dbReference type="AlphaFoldDB" id="A0A1Z5JKL9"/>
<accession>A0A1Z5JKL9</accession>
<feature type="signal peptide" evidence="1">
    <location>
        <begin position="1"/>
        <end position="18"/>
    </location>
</feature>
<reference evidence="2 3" key="1">
    <citation type="journal article" date="2015" name="Plant Cell">
        <title>Oil accumulation by the oleaginous diatom Fistulifera solaris as revealed by the genome and transcriptome.</title>
        <authorList>
            <person name="Tanaka T."/>
            <person name="Maeda Y."/>
            <person name="Veluchamy A."/>
            <person name="Tanaka M."/>
            <person name="Abida H."/>
            <person name="Marechal E."/>
            <person name="Bowler C."/>
            <person name="Muto M."/>
            <person name="Sunaga Y."/>
            <person name="Tanaka M."/>
            <person name="Yoshino T."/>
            <person name="Taniguchi T."/>
            <person name="Fukuda Y."/>
            <person name="Nemoto M."/>
            <person name="Matsumoto M."/>
            <person name="Wong P.S."/>
            <person name="Aburatani S."/>
            <person name="Fujibuchi W."/>
        </authorList>
    </citation>
    <scope>NUCLEOTIDE SEQUENCE [LARGE SCALE GENOMIC DNA]</scope>
    <source>
        <strain evidence="2 3">JPCC DA0580</strain>
    </source>
</reference>
<sequence>MIFSSLIGLLLLLPQSFAFVPNSVGRTFLSPTITSLAMSEERYTIADQPARFARAKRENNQRYLDITTVYDPSLLQGKRVAVTGANRGIGLALAKELAAAGAKVIGIVRSSSPELDALNPEEVVTGIDVTDDAKCAALSSQIKGGAIDVLINNAGYFKEEVERLDTLDFPDQLKTIDICACGPLRVASSLINGGLLKEGSKIVMITSQGGSVGWREVQCPTGGDYGHHMSKAAANMMSVLLANEVRSKGIAVGVFHPGFNKTEMTAKYKEIWEIEGAVDPSVGAKRVLHETNQLSMETSGKFINCEDGLEIPW</sequence>
<dbReference type="SUPFAM" id="SSF51735">
    <property type="entry name" value="NAD(P)-binding Rossmann-fold domains"/>
    <property type="match status" value="1"/>
</dbReference>
<proteinExistence type="predicted"/>
<dbReference type="PANTHER" id="PTHR45458">
    <property type="entry name" value="SHORT-CHAIN DEHYDROGENASE/REDUCTASE SDR"/>
    <property type="match status" value="1"/>
</dbReference>